<protein>
    <submittedName>
        <fullName evidence="6">Linear gramicidin synthase subunit B</fullName>
    </submittedName>
</protein>
<dbReference type="CDD" id="cd05930">
    <property type="entry name" value="A_NRPS"/>
    <property type="match status" value="1"/>
</dbReference>
<dbReference type="Proteomes" id="UP000431401">
    <property type="component" value="Unassembled WGS sequence"/>
</dbReference>
<dbReference type="InterPro" id="IPR025110">
    <property type="entry name" value="AMP-bd_C"/>
</dbReference>
<dbReference type="GO" id="GO:0044550">
    <property type="term" value="P:secondary metabolite biosynthetic process"/>
    <property type="evidence" value="ECO:0007669"/>
    <property type="project" value="TreeGrafter"/>
</dbReference>
<dbReference type="GO" id="GO:0008610">
    <property type="term" value="P:lipid biosynthetic process"/>
    <property type="evidence" value="ECO:0007669"/>
    <property type="project" value="UniProtKB-ARBA"/>
</dbReference>
<dbReference type="SUPFAM" id="SSF56801">
    <property type="entry name" value="Acetyl-CoA synthetase-like"/>
    <property type="match status" value="1"/>
</dbReference>
<dbReference type="InterPro" id="IPR036736">
    <property type="entry name" value="ACP-like_sf"/>
</dbReference>
<name>A0A7K0DH00_9NOCA</name>
<keyword evidence="7" id="KW-1185">Reference proteome</keyword>
<dbReference type="NCBIfam" id="TIGR01733">
    <property type="entry name" value="AA-adenyl-dom"/>
    <property type="match status" value="1"/>
</dbReference>
<evidence type="ECO:0000259" key="5">
    <source>
        <dbReference type="PROSITE" id="PS50075"/>
    </source>
</evidence>
<dbReference type="GO" id="GO:0003824">
    <property type="term" value="F:catalytic activity"/>
    <property type="evidence" value="ECO:0007669"/>
    <property type="project" value="InterPro"/>
</dbReference>
<dbReference type="Gene3D" id="2.30.38.10">
    <property type="entry name" value="Luciferase, Domain 3"/>
    <property type="match status" value="1"/>
</dbReference>
<dbReference type="SUPFAM" id="SSF47336">
    <property type="entry name" value="ACP-like"/>
    <property type="match status" value="1"/>
</dbReference>
<dbReference type="InterPro" id="IPR020845">
    <property type="entry name" value="AMP-binding_CS"/>
</dbReference>
<dbReference type="UniPathway" id="UPA00011"/>
<dbReference type="Pfam" id="PF13193">
    <property type="entry name" value="AMP-binding_C"/>
    <property type="match status" value="1"/>
</dbReference>
<dbReference type="InterPro" id="IPR045851">
    <property type="entry name" value="AMP-bd_C_sf"/>
</dbReference>
<evidence type="ECO:0000256" key="3">
    <source>
        <dbReference type="ARBA" id="ARBA00022553"/>
    </source>
</evidence>
<dbReference type="Pfam" id="PF00668">
    <property type="entry name" value="Condensation"/>
    <property type="match status" value="2"/>
</dbReference>
<keyword evidence="2" id="KW-0596">Phosphopantetheine</keyword>
<dbReference type="InterPro" id="IPR001242">
    <property type="entry name" value="Condensation_dom"/>
</dbReference>
<keyword evidence="3" id="KW-0597">Phosphoprotein</keyword>
<evidence type="ECO:0000313" key="6">
    <source>
        <dbReference type="EMBL" id="MQY24927.1"/>
    </source>
</evidence>
<dbReference type="PANTHER" id="PTHR45527">
    <property type="entry name" value="NONRIBOSOMAL PEPTIDE SYNTHETASE"/>
    <property type="match status" value="1"/>
</dbReference>
<dbReference type="InterPro" id="IPR023213">
    <property type="entry name" value="CAT-like_dom_sf"/>
</dbReference>
<evidence type="ECO:0000256" key="2">
    <source>
        <dbReference type="ARBA" id="ARBA00022450"/>
    </source>
</evidence>
<dbReference type="InterPro" id="IPR020806">
    <property type="entry name" value="PKS_PP-bd"/>
</dbReference>
<dbReference type="Pfam" id="PF00550">
    <property type="entry name" value="PP-binding"/>
    <property type="match status" value="1"/>
</dbReference>
<evidence type="ECO:0000256" key="4">
    <source>
        <dbReference type="SAM" id="MobiDB-lite"/>
    </source>
</evidence>
<organism evidence="6 7">
    <name type="scientific">Nocardia aurantia</name>
    <dbReference type="NCBI Taxonomy" id="2585199"/>
    <lineage>
        <taxon>Bacteria</taxon>
        <taxon>Bacillati</taxon>
        <taxon>Actinomycetota</taxon>
        <taxon>Actinomycetes</taxon>
        <taxon>Mycobacteriales</taxon>
        <taxon>Nocardiaceae</taxon>
        <taxon>Nocardia</taxon>
    </lineage>
</organism>
<dbReference type="InterPro" id="IPR009081">
    <property type="entry name" value="PP-bd_ACP"/>
</dbReference>
<feature type="region of interest" description="Disordered" evidence="4">
    <location>
        <begin position="441"/>
        <end position="494"/>
    </location>
</feature>
<evidence type="ECO:0000256" key="1">
    <source>
        <dbReference type="ARBA" id="ARBA00001957"/>
    </source>
</evidence>
<dbReference type="Gene3D" id="1.10.1200.10">
    <property type="entry name" value="ACP-like"/>
    <property type="match status" value="1"/>
</dbReference>
<dbReference type="SMART" id="SM00823">
    <property type="entry name" value="PKS_PP"/>
    <property type="match status" value="1"/>
</dbReference>
<dbReference type="PROSITE" id="PS50075">
    <property type="entry name" value="CARRIER"/>
    <property type="match status" value="1"/>
</dbReference>
<sequence>MTKPRIEDVLALSPLQEGLYSLSSMTGDGIDLYTMQFVIDIDGPLDVALLRRSAAELLLRHPNLRVSFRDRDLPRPVQIVPSHAELPWSERDAAPAEFAGIAAAERRRPFDLNRGPALRIVLLTVPGAEPARRRLILTAHHILMDGWSTSVFIGELFAVYEAGGSAEALPPARLYRDFIGWIAAQDAAAAAATWLRYLGGIESPLMLAEGAVPTGTAVPEKAFGTLTAEETQRLQQWSRANGLTLNTAVQYAWTVLLGRLADRGDVVYGTTISGRPEQLSGVERMIGLFINTVPVVCRIDDTSVVEQCRRLQRDSAAMRDIGYVSLSSVQRATGHAALFDTLFVFENMPIGDAINPVTSSTGVTFRPVELESLAHYPLTVVSHLFGPELVVVVEALPGALPELPSAELGDRLLAILRQLPGIGDATPDALDILTPAERSELAAAANRPESVPTAHTPRATDATSAESATPTATGQPDRQAARFRGESPSSTLESELGGTAWNLFERQVRATPDAVALSSGAGDRYTYRELHAAAARLADELADRGAGPESVVALALPRSPRSIVALLAVLGAGAAYVPVDITLPPSRIGSILRQAGPVLSIATADTATLLAESGSPILILDDPVVVRRISERDPLAPTVIRRAGHAAYVIFTSGSTGEPKGVIGTNRALAAYFADHRDRVYAPATARLHRPLRIAHAWSLSFDASWQPMVGLFAGHEIHLFDADEMRDAHRLVSGMAEFGIDMIDTTPSMFAQLVAAGLLENAPAVLALGGEAIEAALWSRLRALPGTAVYNCYGPTETTVEAVVGAVAATTAPAIGTPAVTVSSYVLDSRLRPVPHGVVGELYLSGGQLARGYITRAAGTAERFVADPFRPGRRMYRTGDLVRHRHDGAIAYLGRADDQVKVRGYRIEIGEIETALKRLPGVGTAAVAVIRRAGSATLVGFVVPVAGRTLDPVRLRAALTDRLPGYMVPARVAVVPKLPVTVNGKLDGRELIRRAEALLIGDGAGAGAAAETETERILCEVFAELLDGRVPGIDEDFFALGLDSIVAISVVNQARRRGLALGPRMVLTAPSVRELAAVVDAAAQAPTAEAGAELGEVPPLPIVSWLHEYGNFRRFTQTVLVRLPTDITDARIAAVLQALLDNHAALRSRLVTTEAGPRLVIREAGAVRAEDLLTRAEFPAAVSAAEDAILAESRAAFDRIDPERGDMVAAVRLVRGGGPDLLLLTAHHLAVDVVSWHIILAGLAEAGARLEAGSPAGPLPESTSYRQWSRLLAERASAPEVLAQRDYWAGRLAAHDPVLGSRLPDPVRDTWASLRVTPAVTPVEVTARLLAGVTKAEGMRELLLTALTLTLTGWQREVHRDNGSGALIALEGHGRADALLGTDTANTVGWFTSVYPVRLGAGPASVDVERAEADPAAVQLLLKSVAGELAALPNEGLDFGLLRYGGPAADLTAAPQVEFNYVGRTDLAGQGAADWSLCTGPLLDALPLDPEPELPLRYALDVISAVATTPEGPQLLTNWRWSDRLFTEGDARRLTELWHRGVAAVAAALP</sequence>
<dbReference type="PROSITE" id="PS00455">
    <property type="entry name" value="AMP_BINDING"/>
    <property type="match status" value="1"/>
</dbReference>
<gene>
    <name evidence="6" type="primary">lgrB</name>
    <name evidence="6" type="ORF">NRB56_04810</name>
</gene>
<dbReference type="Gene3D" id="3.40.50.980">
    <property type="match status" value="2"/>
</dbReference>
<evidence type="ECO:0000313" key="7">
    <source>
        <dbReference type="Proteomes" id="UP000431401"/>
    </source>
</evidence>
<dbReference type="GO" id="GO:0031177">
    <property type="term" value="F:phosphopantetheine binding"/>
    <property type="evidence" value="ECO:0007669"/>
    <property type="project" value="InterPro"/>
</dbReference>
<dbReference type="Gene3D" id="3.30.559.10">
    <property type="entry name" value="Chloramphenicol acetyltransferase-like domain"/>
    <property type="match status" value="2"/>
</dbReference>
<dbReference type="EMBL" id="WEGI01000001">
    <property type="protein sequence ID" value="MQY24927.1"/>
    <property type="molecule type" value="Genomic_DNA"/>
</dbReference>
<feature type="compositionally biased region" description="Low complexity" evidence="4">
    <location>
        <begin position="459"/>
        <end position="473"/>
    </location>
</feature>
<dbReference type="InterPro" id="IPR010071">
    <property type="entry name" value="AA_adenyl_dom"/>
</dbReference>
<comment type="caution">
    <text evidence="6">The sequence shown here is derived from an EMBL/GenBank/DDBJ whole genome shotgun (WGS) entry which is preliminary data.</text>
</comment>
<proteinExistence type="predicted"/>
<dbReference type="Gene3D" id="3.30.300.30">
    <property type="match status" value="1"/>
</dbReference>
<feature type="domain" description="Carrier" evidence="5">
    <location>
        <begin position="1010"/>
        <end position="1084"/>
    </location>
</feature>
<dbReference type="FunFam" id="3.40.50.980:FF:000001">
    <property type="entry name" value="Non-ribosomal peptide synthetase"/>
    <property type="match status" value="1"/>
</dbReference>
<accession>A0A7K0DH00</accession>
<dbReference type="FunFam" id="2.30.38.10:FF:000001">
    <property type="entry name" value="Non-ribosomal peptide synthetase PvdI"/>
    <property type="match status" value="1"/>
</dbReference>
<dbReference type="SUPFAM" id="SSF52777">
    <property type="entry name" value="CoA-dependent acyltransferases"/>
    <property type="match status" value="4"/>
</dbReference>
<comment type="cofactor">
    <cofactor evidence="1">
        <name>pantetheine 4'-phosphate</name>
        <dbReference type="ChEBI" id="CHEBI:47942"/>
    </cofactor>
</comment>
<dbReference type="GO" id="GO:0005829">
    <property type="term" value="C:cytosol"/>
    <property type="evidence" value="ECO:0007669"/>
    <property type="project" value="TreeGrafter"/>
</dbReference>
<reference evidence="6 7" key="1">
    <citation type="submission" date="2019-10" db="EMBL/GenBank/DDBJ databases">
        <title>Nocardia macrotermitis sp. nov. and Nocardia aurantia sp. nov., isolated from the gut of fungus growing-termite Macrotermes natalensis.</title>
        <authorList>
            <person name="Benndorf R."/>
            <person name="Schwitalla J."/>
            <person name="Martin K."/>
            <person name="De Beer W."/>
            <person name="Kaster A.-K."/>
            <person name="Vollmers J."/>
            <person name="Poulsen M."/>
            <person name="Beemelmanns C."/>
        </authorList>
    </citation>
    <scope>NUCLEOTIDE SEQUENCE [LARGE SCALE GENOMIC DNA]</scope>
    <source>
        <strain evidence="6 7">RB56</strain>
    </source>
</reference>
<dbReference type="PANTHER" id="PTHR45527:SF1">
    <property type="entry name" value="FATTY ACID SYNTHASE"/>
    <property type="match status" value="1"/>
</dbReference>
<dbReference type="InterPro" id="IPR000873">
    <property type="entry name" value="AMP-dep_synth/lig_dom"/>
</dbReference>
<dbReference type="GO" id="GO:0043041">
    <property type="term" value="P:amino acid activation for nonribosomal peptide biosynthetic process"/>
    <property type="evidence" value="ECO:0007669"/>
    <property type="project" value="TreeGrafter"/>
</dbReference>
<dbReference type="Pfam" id="PF00501">
    <property type="entry name" value="AMP-binding"/>
    <property type="match status" value="1"/>
</dbReference>
<dbReference type="Gene3D" id="3.30.559.30">
    <property type="entry name" value="Nonribosomal peptide synthetase, condensation domain"/>
    <property type="match status" value="2"/>
</dbReference>